<keyword evidence="7" id="KW-0961">Cell wall biogenesis/degradation</keyword>
<dbReference type="EMBL" id="JANBOI010004381">
    <property type="protein sequence ID" value="KAJ1717848.1"/>
    <property type="molecule type" value="Genomic_DNA"/>
</dbReference>
<dbReference type="GO" id="GO:0009986">
    <property type="term" value="C:cell surface"/>
    <property type="evidence" value="ECO:0007669"/>
    <property type="project" value="TreeGrafter"/>
</dbReference>
<keyword evidence="5 10" id="KW-0378">Hydrolase</keyword>
<name>A0A9W7XSS3_9FUNG</name>
<sequence>MWVGPQCALALSLTAGVCALPQVAPVPAERPAELIRGVNLGGLFVLEPWITPSLFEPWAAPSGSPVVDEWSYCAALGKSECYSRLAQHWSTWAQEADIATLAGLGINTLRIPIGYWALAPDPSEPYVQGQIPYIEQVLEWAFGYGMRVVLDLHGAPGSQNGFDNSGRRGDIAWTKRAGDMQRTLGALAELA</sequence>
<comment type="catalytic activity">
    <reaction evidence="8">
        <text>Successive hydrolysis of beta-D-glucose units from the non-reducing ends of (1-&gt;3)-beta-D-glucans, releasing alpha-glucose.</text>
        <dbReference type="EC" id="3.2.1.58"/>
    </reaction>
</comment>
<comment type="subcellular location">
    <subcellularLocation>
        <location evidence="1">Secreted</location>
    </subcellularLocation>
</comment>
<keyword evidence="4 11" id="KW-0732">Signal</keyword>
<evidence type="ECO:0000313" key="13">
    <source>
        <dbReference type="EMBL" id="KAJ1717848.1"/>
    </source>
</evidence>
<gene>
    <name evidence="13" type="ORF">LPJ61_007118</name>
</gene>
<evidence type="ECO:0000313" key="14">
    <source>
        <dbReference type="Proteomes" id="UP001143981"/>
    </source>
</evidence>
<proteinExistence type="inferred from homology"/>
<dbReference type="AlphaFoldDB" id="A0A9W7XSS3"/>
<evidence type="ECO:0000256" key="6">
    <source>
        <dbReference type="ARBA" id="ARBA00023295"/>
    </source>
</evidence>
<keyword evidence="6 10" id="KW-0326">Glycosidase</keyword>
<dbReference type="GO" id="GO:0005576">
    <property type="term" value="C:extracellular region"/>
    <property type="evidence" value="ECO:0007669"/>
    <property type="project" value="UniProtKB-SubCell"/>
</dbReference>
<evidence type="ECO:0000256" key="3">
    <source>
        <dbReference type="ARBA" id="ARBA00022525"/>
    </source>
</evidence>
<dbReference type="GO" id="GO:0004338">
    <property type="term" value="F:glucan exo-1,3-beta-glucosidase activity"/>
    <property type="evidence" value="ECO:0007669"/>
    <property type="project" value="UniProtKB-EC"/>
</dbReference>
<protein>
    <recommendedName>
        <fullName evidence="9">glucan 1,3-beta-glucosidase</fullName>
        <ecNumber evidence="9">3.2.1.58</ecNumber>
    </recommendedName>
</protein>
<feature type="non-terminal residue" evidence="13">
    <location>
        <position position="191"/>
    </location>
</feature>
<dbReference type="EC" id="3.2.1.58" evidence="9"/>
<evidence type="ECO:0000259" key="12">
    <source>
        <dbReference type="Pfam" id="PF00150"/>
    </source>
</evidence>
<comment type="caution">
    <text evidence="13">The sequence shown here is derived from an EMBL/GenBank/DDBJ whole genome shotgun (WGS) entry which is preliminary data.</text>
</comment>
<dbReference type="Gene3D" id="3.20.20.80">
    <property type="entry name" value="Glycosidases"/>
    <property type="match status" value="1"/>
</dbReference>
<dbReference type="PANTHER" id="PTHR31297:SF1">
    <property type="entry name" value="GLUCAN 1,3-BETA-GLUCOSIDASE I_II-RELATED"/>
    <property type="match status" value="1"/>
</dbReference>
<dbReference type="GO" id="GO:0071555">
    <property type="term" value="P:cell wall organization"/>
    <property type="evidence" value="ECO:0007669"/>
    <property type="project" value="UniProtKB-KW"/>
</dbReference>
<evidence type="ECO:0000256" key="10">
    <source>
        <dbReference type="RuleBase" id="RU361153"/>
    </source>
</evidence>
<dbReference type="OrthoDB" id="62120at2759"/>
<feature type="signal peptide" evidence="11">
    <location>
        <begin position="1"/>
        <end position="19"/>
    </location>
</feature>
<evidence type="ECO:0000256" key="7">
    <source>
        <dbReference type="ARBA" id="ARBA00023316"/>
    </source>
</evidence>
<keyword evidence="3" id="KW-0964">Secreted</keyword>
<evidence type="ECO:0000256" key="11">
    <source>
        <dbReference type="SAM" id="SignalP"/>
    </source>
</evidence>
<dbReference type="PANTHER" id="PTHR31297">
    <property type="entry name" value="GLUCAN ENDO-1,6-BETA-GLUCOSIDASE B"/>
    <property type="match status" value="1"/>
</dbReference>
<feature type="chain" id="PRO_5040786731" description="glucan 1,3-beta-glucosidase" evidence="11">
    <location>
        <begin position="20"/>
        <end position="191"/>
    </location>
</feature>
<dbReference type="Proteomes" id="UP001143981">
    <property type="component" value="Unassembled WGS sequence"/>
</dbReference>
<evidence type="ECO:0000256" key="1">
    <source>
        <dbReference type="ARBA" id="ARBA00004613"/>
    </source>
</evidence>
<accession>A0A9W7XSS3</accession>
<dbReference type="InterPro" id="IPR017853">
    <property type="entry name" value="GH"/>
</dbReference>
<dbReference type="Pfam" id="PF00150">
    <property type="entry name" value="Cellulase"/>
    <property type="match status" value="1"/>
</dbReference>
<dbReference type="InterPro" id="IPR001547">
    <property type="entry name" value="Glyco_hydro_5"/>
</dbReference>
<organism evidence="13 14">
    <name type="scientific">Coemansia biformis</name>
    <dbReference type="NCBI Taxonomy" id="1286918"/>
    <lineage>
        <taxon>Eukaryota</taxon>
        <taxon>Fungi</taxon>
        <taxon>Fungi incertae sedis</taxon>
        <taxon>Zoopagomycota</taxon>
        <taxon>Kickxellomycotina</taxon>
        <taxon>Kickxellomycetes</taxon>
        <taxon>Kickxellales</taxon>
        <taxon>Kickxellaceae</taxon>
        <taxon>Coemansia</taxon>
    </lineage>
</organism>
<evidence type="ECO:0000256" key="5">
    <source>
        <dbReference type="ARBA" id="ARBA00022801"/>
    </source>
</evidence>
<reference evidence="13" key="1">
    <citation type="submission" date="2022-07" db="EMBL/GenBank/DDBJ databases">
        <title>Phylogenomic reconstructions and comparative analyses of Kickxellomycotina fungi.</title>
        <authorList>
            <person name="Reynolds N.K."/>
            <person name="Stajich J.E."/>
            <person name="Barry K."/>
            <person name="Grigoriev I.V."/>
            <person name="Crous P."/>
            <person name="Smith M.E."/>
        </authorList>
    </citation>
    <scope>NUCLEOTIDE SEQUENCE</scope>
    <source>
        <strain evidence="13">BCRC 34381</strain>
    </source>
</reference>
<evidence type="ECO:0000256" key="9">
    <source>
        <dbReference type="ARBA" id="ARBA00038929"/>
    </source>
</evidence>
<dbReference type="GO" id="GO:0009251">
    <property type="term" value="P:glucan catabolic process"/>
    <property type="evidence" value="ECO:0007669"/>
    <property type="project" value="TreeGrafter"/>
</dbReference>
<evidence type="ECO:0000256" key="2">
    <source>
        <dbReference type="ARBA" id="ARBA00005641"/>
    </source>
</evidence>
<dbReference type="SUPFAM" id="SSF51445">
    <property type="entry name" value="(Trans)glycosidases"/>
    <property type="match status" value="1"/>
</dbReference>
<feature type="domain" description="Glycoside hydrolase family 5" evidence="12">
    <location>
        <begin position="85"/>
        <end position="156"/>
    </location>
</feature>
<comment type="similarity">
    <text evidence="2 10">Belongs to the glycosyl hydrolase 5 (cellulase A) family.</text>
</comment>
<dbReference type="InterPro" id="IPR050386">
    <property type="entry name" value="Glycosyl_hydrolase_5"/>
</dbReference>
<evidence type="ECO:0000256" key="8">
    <source>
        <dbReference type="ARBA" id="ARBA00036824"/>
    </source>
</evidence>
<keyword evidence="14" id="KW-1185">Reference proteome</keyword>
<evidence type="ECO:0000256" key="4">
    <source>
        <dbReference type="ARBA" id="ARBA00022729"/>
    </source>
</evidence>